<name>A0A383BT83_9ZZZZ</name>
<proteinExistence type="predicted"/>
<dbReference type="AlphaFoldDB" id="A0A383BT83"/>
<gene>
    <name evidence="1" type="ORF">METZ01_LOCUS476191</name>
</gene>
<reference evidence="1" key="1">
    <citation type="submission" date="2018-05" db="EMBL/GenBank/DDBJ databases">
        <authorList>
            <person name="Lanie J.A."/>
            <person name="Ng W.-L."/>
            <person name="Kazmierczak K.M."/>
            <person name="Andrzejewski T.M."/>
            <person name="Davidsen T.M."/>
            <person name="Wayne K.J."/>
            <person name="Tettelin H."/>
            <person name="Glass J.I."/>
            <person name="Rusch D."/>
            <person name="Podicherti R."/>
            <person name="Tsui H.-C.T."/>
            <person name="Winkler M.E."/>
        </authorList>
    </citation>
    <scope>NUCLEOTIDE SEQUENCE</scope>
</reference>
<protein>
    <submittedName>
        <fullName evidence="1">Uncharacterized protein</fullName>
    </submittedName>
</protein>
<feature type="non-terminal residue" evidence="1">
    <location>
        <position position="1"/>
    </location>
</feature>
<organism evidence="1">
    <name type="scientific">marine metagenome</name>
    <dbReference type="NCBI Taxonomy" id="408172"/>
    <lineage>
        <taxon>unclassified sequences</taxon>
        <taxon>metagenomes</taxon>
        <taxon>ecological metagenomes</taxon>
    </lineage>
</organism>
<evidence type="ECO:0000313" key="1">
    <source>
        <dbReference type="EMBL" id="SVE23337.1"/>
    </source>
</evidence>
<sequence>MSFGDGFSCKVISFEELTFPFFGFLI</sequence>
<feature type="non-terminal residue" evidence="1">
    <location>
        <position position="26"/>
    </location>
</feature>
<dbReference type="EMBL" id="UINC01203197">
    <property type="protein sequence ID" value="SVE23337.1"/>
    <property type="molecule type" value="Genomic_DNA"/>
</dbReference>
<accession>A0A383BT83</accession>